<evidence type="ECO:0000259" key="2">
    <source>
        <dbReference type="Pfam" id="PF08241"/>
    </source>
</evidence>
<dbReference type="GO" id="GO:0032259">
    <property type="term" value="P:methylation"/>
    <property type="evidence" value="ECO:0007669"/>
    <property type="project" value="UniProtKB-KW"/>
</dbReference>
<dbReference type="Gene3D" id="3.40.50.150">
    <property type="entry name" value="Vaccinia Virus protein VP39"/>
    <property type="match status" value="1"/>
</dbReference>
<keyword evidence="4" id="KW-1185">Reference proteome</keyword>
<keyword evidence="1" id="KW-0472">Membrane</keyword>
<reference evidence="3" key="1">
    <citation type="submission" date="2020-09" db="EMBL/GenBank/DDBJ databases">
        <title>Iningainema tapete sp. nov. (Scytonemataceae, Cyanobacteria) from greenhouses in central Florida (USA) produces two types of nodularin with biosynthetic potential for microcystin-LR and anabaenopeptins.</title>
        <authorList>
            <person name="Berthold D.E."/>
            <person name="Lefler F.W."/>
            <person name="Huang I.-S."/>
            <person name="Abdulla H."/>
            <person name="Zimba P.V."/>
            <person name="Laughinghouse H.D. IV."/>
        </authorList>
    </citation>
    <scope>NUCLEOTIDE SEQUENCE</scope>
    <source>
        <strain evidence="3">BLCCT55</strain>
    </source>
</reference>
<dbReference type="Proteomes" id="UP000629098">
    <property type="component" value="Unassembled WGS sequence"/>
</dbReference>
<dbReference type="AlphaFoldDB" id="A0A8J6XFF1"/>
<dbReference type="GO" id="GO:0008757">
    <property type="term" value="F:S-adenosylmethionine-dependent methyltransferase activity"/>
    <property type="evidence" value="ECO:0007669"/>
    <property type="project" value="InterPro"/>
</dbReference>
<dbReference type="Pfam" id="PF08241">
    <property type="entry name" value="Methyltransf_11"/>
    <property type="match status" value="1"/>
</dbReference>
<dbReference type="EMBL" id="JACXAE010000072">
    <property type="protein sequence ID" value="MBD2774699.1"/>
    <property type="molecule type" value="Genomic_DNA"/>
</dbReference>
<evidence type="ECO:0000313" key="4">
    <source>
        <dbReference type="Proteomes" id="UP000629098"/>
    </source>
</evidence>
<keyword evidence="3" id="KW-0808">Transferase</keyword>
<evidence type="ECO:0000313" key="3">
    <source>
        <dbReference type="EMBL" id="MBD2774699.1"/>
    </source>
</evidence>
<dbReference type="SUPFAM" id="SSF53335">
    <property type="entry name" value="S-adenosyl-L-methionine-dependent methyltransferases"/>
    <property type="match status" value="1"/>
</dbReference>
<gene>
    <name evidence="3" type="ORF">ICL16_22180</name>
</gene>
<evidence type="ECO:0000256" key="1">
    <source>
        <dbReference type="SAM" id="Phobius"/>
    </source>
</evidence>
<comment type="caution">
    <text evidence="3">The sequence shown here is derived from an EMBL/GenBank/DDBJ whole genome shotgun (WGS) entry which is preliminary data.</text>
</comment>
<organism evidence="3 4">
    <name type="scientific">Iningainema tapete BLCC-T55</name>
    <dbReference type="NCBI Taxonomy" id="2748662"/>
    <lineage>
        <taxon>Bacteria</taxon>
        <taxon>Bacillati</taxon>
        <taxon>Cyanobacteriota</taxon>
        <taxon>Cyanophyceae</taxon>
        <taxon>Nostocales</taxon>
        <taxon>Scytonemataceae</taxon>
        <taxon>Iningainema tapete</taxon>
    </lineage>
</organism>
<dbReference type="InterPro" id="IPR029063">
    <property type="entry name" value="SAM-dependent_MTases_sf"/>
</dbReference>
<dbReference type="RefSeq" id="WP_190832092.1">
    <property type="nucleotide sequence ID" value="NZ_CAWPPI010000072.1"/>
</dbReference>
<dbReference type="CDD" id="cd02440">
    <property type="entry name" value="AdoMet_MTases"/>
    <property type="match status" value="1"/>
</dbReference>
<dbReference type="InterPro" id="IPR013216">
    <property type="entry name" value="Methyltransf_11"/>
</dbReference>
<feature type="domain" description="Methyltransferase type 11" evidence="2">
    <location>
        <begin position="92"/>
        <end position="165"/>
    </location>
</feature>
<keyword evidence="3" id="KW-0489">Methyltransferase</keyword>
<feature type="transmembrane region" description="Helical" evidence="1">
    <location>
        <begin position="174"/>
        <end position="193"/>
    </location>
</feature>
<proteinExistence type="predicted"/>
<keyword evidence="1" id="KW-1133">Transmembrane helix</keyword>
<name>A0A8J6XFF1_9CYAN</name>
<keyword evidence="1" id="KW-0812">Transmembrane</keyword>
<protein>
    <submittedName>
        <fullName evidence="3">Class I SAM-dependent methyltransferase</fullName>
    </submittedName>
</protein>
<accession>A0A8J6XFF1</accession>
<sequence>MNSDALEQARITWNEIDISQVRQVGWYSISYFGKKLAMRFSGTETCVPFIHNLLAQRLPGARLNNLQGAAIVCGDMQAEKDFFEEHQFVKFTKVDGYDLSEVSLNRYTPDKNINFTAHVIDCNDLILEPESYDLIVGCHGIHHVYNLGNAFYQAHKALNQGGLIYLDEWIGLEYLQIPLINHIFAAILLFLLFPSHKTRTTHMGKTKGWWIQYTAKEFDPSEACNSQELLTQFLKYFKPIRIVMYGGLSYPVFEGIAQNIDQTKLLNKIKIRIVYFSERILTKLGIIKPCFMLVLAEKRQIEGIR</sequence>